<dbReference type="Gene3D" id="3.40.50.150">
    <property type="entry name" value="Vaccinia Virus protein VP39"/>
    <property type="match status" value="1"/>
</dbReference>
<accession>A0A3R8SSM0</accession>
<dbReference type="AlphaFoldDB" id="A0A3R8SSM0"/>
<evidence type="ECO:0000256" key="6">
    <source>
        <dbReference type="ARBA" id="ARBA00047942"/>
    </source>
</evidence>
<evidence type="ECO:0000256" key="1">
    <source>
        <dbReference type="ARBA" id="ARBA00006594"/>
    </source>
</evidence>
<keyword evidence="3 10" id="KW-0489">Methyltransferase</keyword>
<dbReference type="GO" id="GO:0003677">
    <property type="term" value="F:DNA binding"/>
    <property type="evidence" value="ECO:0007669"/>
    <property type="project" value="InterPro"/>
</dbReference>
<evidence type="ECO:0000256" key="7">
    <source>
        <dbReference type="SAM" id="Coils"/>
    </source>
</evidence>
<sequence>MSTEQDITHNIQAINPNMEKLKQAFPQCFDKNGDFDFAKFKAELDSNDINIAKEGYGLNWLGKSYARILASDAATTLLKEDEVHNAKPENPNSQNLLIKGDNLEVLKHLSNAYYEKVKMIYIDPPYNTGSDGFVYNDDRKFTAKQLQDLAGVSEDEAKRILEFTQSNSNSHSAWLTFMYPRLYIAKQLLKDDGVIFVSIDDNEVAQLRLLLDEVFGEENFQGQFTVISTPNARDYGHIGKTHEYILFYSKNETLTETNELKVLEKKFKYYDEKGGYNLHPLYNSNEAFHIDNRRNLFYPFYLNPETDSEFYEISLQANDNWIEIFPPLSEKNKVQFVWRWGKDKSTANLNKEIVGYKTTDGTFRIVQKMRSTTKIIRSLLDDKEFSTRKGTSIVENLFNKKIFDFPKPTSLITTFLKVATTTEDLILDFFAGSGTTAHSVMQLNAEDGGNRKFILVQLPELIDAKKSKAAYDFVKDELGVTPPTIFEITKERIIRAANQINAEIDSKIDRLKNELPTEENKAEIAKYLALKTQNSFKIFETTSIWEDYDFKAEKLANAEKLFDDEKLTEADVKALFTTWKTYDGSPLTEPVQEVDLAGYKAYYTKQKLYLMYKGFSTDSLKALLEQIDADANFNPTAIIAFGYYFESKALREIAENIKTYNNKKNIDIDFITRY</sequence>
<gene>
    <name evidence="10" type="ORF">EGI89_10075</name>
</gene>
<dbReference type="GO" id="GO:0009007">
    <property type="term" value="F:site-specific DNA-methyltransferase (adenine-specific) activity"/>
    <property type="evidence" value="ECO:0007669"/>
    <property type="project" value="UniProtKB-EC"/>
</dbReference>
<dbReference type="Pfam" id="PF01555">
    <property type="entry name" value="N6_N4_Mtase"/>
    <property type="match status" value="1"/>
</dbReference>
<keyword evidence="5" id="KW-0949">S-adenosyl-L-methionine</keyword>
<proteinExistence type="inferred from homology"/>
<keyword evidence="7" id="KW-0175">Coiled coil</keyword>
<evidence type="ECO:0000313" key="10">
    <source>
        <dbReference type="EMBL" id="RRT90076.1"/>
    </source>
</evidence>
<evidence type="ECO:0000313" key="11">
    <source>
        <dbReference type="Proteomes" id="UP000267844"/>
    </source>
</evidence>
<dbReference type="GO" id="GO:0032259">
    <property type="term" value="P:methylation"/>
    <property type="evidence" value="ECO:0007669"/>
    <property type="project" value="UniProtKB-KW"/>
</dbReference>
<name>A0A3R8SSM0_9FLAO</name>
<dbReference type="SUPFAM" id="SSF53335">
    <property type="entry name" value="S-adenosyl-L-methionine-dependent methyltransferases"/>
    <property type="match status" value="1"/>
</dbReference>
<dbReference type="RefSeq" id="WP_125350097.1">
    <property type="nucleotide sequence ID" value="NZ_RHPN01000021.1"/>
</dbReference>
<dbReference type="Pfam" id="PF18273">
    <property type="entry name" value="T3RM_EcoP15I_C"/>
    <property type="match status" value="1"/>
</dbReference>
<protein>
    <recommendedName>
        <fullName evidence="2">site-specific DNA-methyltransferase (adenine-specific)</fullName>
        <ecNumber evidence="2">2.1.1.72</ecNumber>
    </recommendedName>
</protein>
<dbReference type="PROSITE" id="PS00092">
    <property type="entry name" value="N6_MTASE"/>
    <property type="match status" value="1"/>
</dbReference>
<dbReference type="InterPro" id="IPR041405">
    <property type="entry name" value="T3RM_EcoP15I_C"/>
</dbReference>
<dbReference type="GO" id="GO:0008170">
    <property type="term" value="F:N-methyltransferase activity"/>
    <property type="evidence" value="ECO:0007669"/>
    <property type="project" value="InterPro"/>
</dbReference>
<dbReference type="InterPro" id="IPR029063">
    <property type="entry name" value="SAM-dependent_MTases_sf"/>
</dbReference>
<dbReference type="InterPro" id="IPR002052">
    <property type="entry name" value="DNA_methylase_N6_adenine_CS"/>
</dbReference>
<evidence type="ECO:0000259" key="9">
    <source>
        <dbReference type="Pfam" id="PF18273"/>
    </source>
</evidence>
<keyword evidence="4 10" id="KW-0808">Transferase</keyword>
<comment type="similarity">
    <text evidence="1">Belongs to the N(4)/N(6)-methyltransferase family.</text>
</comment>
<evidence type="ECO:0000256" key="3">
    <source>
        <dbReference type="ARBA" id="ARBA00022603"/>
    </source>
</evidence>
<feature type="coiled-coil region" evidence="7">
    <location>
        <begin position="494"/>
        <end position="521"/>
    </location>
</feature>
<evidence type="ECO:0000256" key="5">
    <source>
        <dbReference type="ARBA" id="ARBA00022691"/>
    </source>
</evidence>
<dbReference type="EC" id="2.1.1.72" evidence="2"/>
<evidence type="ECO:0000256" key="4">
    <source>
        <dbReference type="ARBA" id="ARBA00022679"/>
    </source>
</evidence>
<reference evidence="10 11" key="1">
    <citation type="submission" date="2018-10" db="EMBL/GenBank/DDBJ databases">
        <title>Transmission dynamics of multidrug resistant bacteria on intensive care unit surfaces.</title>
        <authorList>
            <person name="D'Souza A.W."/>
            <person name="Potter R.F."/>
            <person name="Wallace M."/>
            <person name="Shupe A."/>
            <person name="Patel S."/>
            <person name="Sun S."/>
            <person name="Gul D."/>
            <person name="Kwon J.H."/>
            <person name="Andleeb S."/>
            <person name="Burnham C.-A.D."/>
            <person name="Dantas G."/>
        </authorList>
    </citation>
    <scope>NUCLEOTIDE SEQUENCE [LARGE SCALE GENOMIC DNA]</scope>
    <source>
        <strain evidence="10 11">WF_348</strain>
    </source>
</reference>
<comment type="catalytic activity">
    <reaction evidence="6">
        <text>a 2'-deoxyadenosine in DNA + S-adenosyl-L-methionine = an N(6)-methyl-2'-deoxyadenosine in DNA + S-adenosyl-L-homocysteine + H(+)</text>
        <dbReference type="Rhea" id="RHEA:15197"/>
        <dbReference type="Rhea" id="RHEA-COMP:12418"/>
        <dbReference type="Rhea" id="RHEA-COMP:12419"/>
        <dbReference type="ChEBI" id="CHEBI:15378"/>
        <dbReference type="ChEBI" id="CHEBI:57856"/>
        <dbReference type="ChEBI" id="CHEBI:59789"/>
        <dbReference type="ChEBI" id="CHEBI:90615"/>
        <dbReference type="ChEBI" id="CHEBI:90616"/>
        <dbReference type="EC" id="2.1.1.72"/>
    </reaction>
</comment>
<feature type="domain" description="Type III R-M EcoP15I C-terminal" evidence="9">
    <location>
        <begin position="571"/>
        <end position="666"/>
    </location>
</feature>
<dbReference type="PRINTS" id="PR00506">
    <property type="entry name" value="D21N6MTFRASE"/>
</dbReference>
<dbReference type="InterPro" id="IPR002941">
    <property type="entry name" value="DNA_methylase_N4/N6"/>
</dbReference>
<dbReference type="PIRSF" id="PIRSF015855">
    <property type="entry name" value="TypeIII_Mtase_mKpnI"/>
    <property type="match status" value="1"/>
</dbReference>
<evidence type="ECO:0000256" key="2">
    <source>
        <dbReference type="ARBA" id="ARBA00011900"/>
    </source>
</evidence>
<dbReference type="Proteomes" id="UP000267844">
    <property type="component" value="Unassembled WGS sequence"/>
</dbReference>
<evidence type="ECO:0000259" key="8">
    <source>
        <dbReference type="Pfam" id="PF01555"/>
    </source>
</evidence>
<dbReference type="EMBL" id="RHPO01000021">
    <property type="protein sequence ID" value="RRT90076.1"/>
    <property type="molecule type" value="Genomic_DNA"/>
</dbReference>
<organism evidence="10 11">
    <name type="scientific">Empedobacter falsenii</name>
    <dbReference type="NCBI Taxonomy" id="343874"/>
    <lineage>
        <taxon>Bacteria</taxon>
        <taxon>Pseudomonadati</taxon>
        <taxon>Bacteroidota</taxon>
        <taxon>Flavobacteriia</taxon>
        <taxon>Flavobacteriales</taxon>
        <taxon>Weeksellaceae</taxon>
        <taxon>Empedobacter</taxon>
    </lineage>
</organism>
<comment type="caution">
    <text evidence="10">The sequence shown here is derived from an EMBL/GenBank/DDBJ whole genome shotgun (WGS) entry which is preliminary data.</text>
</comment>
<feature type="domain" description="DNA methylase N-4/N-6" evidence="8">
    <location>
        <begin position="117"/>
        <end position="446"/>
    </location>
</feature>
<dbReference type="InterPro" id="IPR002295">
    <property type="entry name" value="N4/N6-MTase_EcoPI_Mod-like"/>
</dbReference>